<dbReference type="AlphaFoldDB" id="A0A8J5SN59"/>
<feature type="region of interest" description="Disordered" evidence="1">
    <location>
        <begin position="1"/>
        <end position="76"/>
    </location>
</feature>
<feature type="compositionally biased region" description="Pro residues" evidence="1">
    <location>
        <begin position="1"/>
        <end position="26"/>
    </location>
</feature>
<accession>A0A8J5SN59</accession>
<dbReference type="EMBL" id="JAAALK010000283">
    <property type="protein sequence ID" value="KAG8077015.1"/>
    <property type="molecule type" value="Genomic_DNA"/>
</dbReference>
<reference evidence="2" key="2">
    <citation type="submission" date="2021-02" db="EMBL/GenBank/DDBJ databases">
        <authorList>
            <person name="Kimball J.A."/>
            <person name="Haas M.W."/>
            <person name="Macchietto M."/>
            <person name="Kono T."/>
            <person name="Duquette J."/>
            <person name="Shao M."/>
        </authorList>
    </citation>
    <scope>NUCLEOTIDE SEQUENCE</scope>
    <source>
        <tissue evidence="2">Fresh leaf tissue</tissue>
    </source>
</reference>
<evidence type="ECO:0000313" key="3">
    <source>
        <dbReference type="Proteomes" id="UP000729402"/>
    </source>
</evidence>
<feature type="compositionally biased region" description="Basic residues" evidence="1">
    <location>
        <begin position="35"/>
        <end position="50"/>
    </location>
</feature>
<protein>
    <submittedName>
        <fullName evidence="2">Uncharacterized protein</fullName>
    </submittedName>
</protein>
<gene>
    <name evidence="2" type="ORF">GUJ93_ZPchr0006g40768</name>
</gene>
<dbReference type="Proteomes" id="UP000729402">
    <property type="component" value="Unassembled WGS sequence"/>
</dbReference>
<evidence type="ECO:0000313" key="2">
    <source>
        <dbReference type="EMBL" id="KAG8077015.1"/>
    </source>
</evidence>
<name>A0A8J5SN59_ZIZPA</name>
<organism evidence="2 3">
    <name type="scientific">Zizania palustris</name>
    <name type="common">Northern wild rice</name>
    <dbReference type="NCBI Taxonomy" id="103762"/>
    <lineage>
        <taxon>Eukaryota</taxon>
        <taxon>Viridiplantae</taxon>
        <taxon>Streptophyta</taxon>
        <taxon>Embryophyta</taxon>
        <taxon>Tracheophyta</taxon>
        <taxon>Spermatophyta</taxon>
        <taxon>Magnoliopsida</taxon>
        <taxon>Liliopsida</taxon>
        <taxon>Poales</taxon>
        <taxon>Poaceae</taxon>
        <taxon>BOP clade</taxon>
        <taxon>Oryzoideae</taxon>
        <taxon>Oryzeae</taxon>
        <taxon>Zizaniinae</taxon>
        <taxon>Zizania</taxon>
    </lineage>
</organism>
<evidence type="ECO:0000256" key="1">
    <source>
        <dbReference type="SAM" id="MobiDB-lite"/>
    </source>
</evidence>
<proteinExistence type="predicted"/>
<sequence length="93" mass="10066">MPPPVPSTRRPPPQAALAGAPPPFSWPPATAHACPRPRHPSVPHRRRAPGRRPPDTPVTTAVHPGTPSPPPHRLRSDAWPLVTCTVVSWIGWN</sequence>
<comment type="caution">
    <text evidence="2">The sequence shown here is derived from an EMBL/GenBank/DDBJ whole genome shotgun (WGS) entry which is preliminary data.</text>
</comment>
<keyword evidence="3" id="KW-1185">Reference proteome</keyword>
<reference evidence="2" key="1">
    <citation type="journal article" date="2021" name="bioRxiv">
        <title>Whole Genome Assembly and Annotation of Northern Wild Rice, Zizania palustris L., Supports a Whole Genome Duplication in the Zizania Genus.</title>
        <authorList>
            <person name="Haas M."/>
            <person name="Kono T."/>
            <person name="Macchietto M."/>
            <person name="Millas R."/>
            <person name="McGilp L."/>
            <person name="Shao M."/>
            <person name="Duquette J."/>
            <person name="Hirsch C.N."/>
            <person name="Kimball J."/>
        </authorList>
    </citation>
    <scope>NUCLEOTIDE SEQUENCE</scope>
    <source>
        <tissue evidence="2">Fresh leaf tissue</tissue>
    </source>
</reference>